<gene>
    <name evidence="7" type="primary">LOC110989810</name>
</gene>
<accession>A0A8B7ZYG9</accession>
<sequence length="555" mass="63852">MPPPRPLLDVDMVARFRTEFLEQYTEDGHNEAYDPRDVEKLRTSDKYVHKFLMIAKMDFKLTGEKVNTVFKWRKQFGLNDLTFDSFDEEVLSYGAFYAHNKCKIGRRIVWFRTCMHRKDSSKAYAVKQYIAFWLNKMESEAMGEDVVILMDMTNAGMANMDMDVVKFMITCFELYFPALVGIMLVYDMHWVLNAIWKVIEKLLSQESREHIKFVRGPAIHDFITPEQLPLYMGGTDTWEWAWPLPEEEKEVLYEMEDRDLQNESLFSIPNGDVSRIEDKTPEPSPPSSPSQKPKRVHFAPETPKQQLGMAGEVDALTKRQMLRRTSKKQKLNIHKGPLLTIRPGTELTFEEPSEPSDFEPSQLMSLTNTTRHRVAYKIKTTTPDRYKVRPSAGPINPGASINVTITLLSGDKESVSRDKFLVISTELMEVLRTPAELTEFWKRVDKDEAVEHRVRCVYQASKKPEIVMAELKQDMKALKNKVDRLAQQVATVTDSVTKVLRLVLFQLVLLLCLVMYCFLFSTTSSSSVEQSPMPHASDLGGHCQTVKEPDPLPTQ</sequence>
<proteinExistence type="predicted"/>
<keyword evidence="3" id="KW-0472">Membrane</keyword>
<keyword evidence="3" id="KW-0812">Transmembrane</keyword>
<dbReference type="InterPro" id="IPR036865">
    <property type="entry name" value="CRAL-TRIO_dom_sf"/>
</dbReference>
<feature type="domain" description="MSP" evidence="5">
    <location>
        <begin position="338"/>
        <end position="459"/>
    </location>
</feature>
<dbReference type="InterPro" id="IPR008962">
    <property type="entry name" value="PapD-like_sf"/>
</dbReference>
<dbReference type="Gene3D" id="2.60.40.10">
    <property type="entry name" value="Immunoglobulins"/>
    <property type="match status" value="1"/>
</dbReference>
<feature type="compositionally biased region" description="Basic and acidic residues" evidence="2">
    <location>
        <begin position="545"/>
        <end position="555"/>
    </location>
</feature>
<organism evidence="6 7">
    <name type="scientific">Acanthaster planci</name>
    <name type="common">Crown-of-thorns starfish</name>
    <dbReference type="NCBI Taxonomy" id="133434"/>
    <lineage>
        <taxon>Eukaryota</taxon>
        <taxon>Metazoa</taxon>
        <taxon>Echinodermata</taxon>
        <taxon>Eleutherozoa</taxon>
        <taxon>Asterozoa</taxon>
        <taxon>Asteroidea</taxon>
        <taxon>Valvatacea</taxon>
        <taxon>Valvatida</taxon>
        <taxon>Acanthasteridae</taxon>
        <taxon>Acanthaster</taxon>
    </lineage>
</organism>
<dbReference type="SUPFAM" id="SSF52087">
    <property type="entry name" value="CRAL/TRIO domain"/>
    <property type="match status" value="1"/>
</dbReference>
<dbReference type="PROSITE" id="PS50191">
    <property type="entry name" value="CRAL_TRIO"/>
    <property type="match status" value="1"/>
</dbReference>
<evidence type="ECO:0000259" key="5">
    <source>
        <dbReference type="PROSITE" id="PS50202"/>
    </source>
</evidence>
<protein>
    <submittedName>
        <fullName evidence="7">Motile sperm domain-containing protein 2-like isoform X1</fullName>
    </submittedName>
</protein>
<dbReference type="CDD" id="cd00170">
    <property type="entry name" value="SEC14"/>
    <property type="match status" value="1"/>
</dbReference>
<dbReference type="InterPro" id="IPR000535">
    <property type="entry name" value="MSP_dom"/>
</dbReference>
<reference evidence="7" key="1">
    <citation type="submission" date="2025-08" db="UniProtKB">
        <authorList>
            <consortium name="RefSeq"/>
        </authorList>
    </citation>
    <scope>IDENTIFICATION</scope>
</reference>
<dbReference type="OrthoDB" id="75724at2759"/>
<evidence type="ECO:0000313" key="7">
    <source>
        <dbReference type="RefSeq" id="XP_022110137.1"/>
    </source>
</evidence>
<dbReference type="AlphaFoldDB" id="A0A8B7ZYG9"/>
<evidence type="ECO:0000313" key="6">
    <source>
        <dbReference type="Proteomes" id="UP000694845"/>
    </source>
</evidence>
<dbReference type="CTD" id="158747"/>
<dbReference type="Gene3D" id="3.40.525.10">
    <property type="entry name" value="CRAL-TRIO lipid binding domain"/>
    <property type="match status" value="1"/>
</dbReference>
<keyword evidence="3" id="KW-1133">Transmembrane helix</keyword>
<dbReference type="PANTHER" id="PTHR46384:SF1">
    <property type="entry name" value="MOTILE SPERM DOMAIN-CONTAINING PROTEIN 2"/>
    <property type="match status" value="1"/>
</dbReference>
<dbReference type="Pfam" id="PF00635">
    <property type="entry name" value="Motile_Sperm"/>
    <property type="match status" value="1"/>
</dbReference>
<evidence type="ECO:0000259" key="4">
    <source>
        <dbReference type="PROSITE" id="PS50191"/>
    </source>
</evidence>
<dbReference type="PANTHER" id="PTHR46384">
    <property type="entry name" value="MOTILE SPERM DOMAIN-CONTAINING PROTEIN 2"/>
    <property type="match status" value="1"/>
</dbReference>
<name>A0A8B7ZYG9_ACAPL</name>
<dbReference type="GO" id="GO:0012505">
    <property type="term" value="C:endomembrane system"/>
    <property type="evidence" value="ECO:0007669"/>
    <property type="project" value="TreeGrafter"/>
</dbReference>
<feature type="domain" description="CRAL-TRIO" evidence="4">
    <location>
        <begin position="105"/>
        <end position="240"/>
    </location>
</feature>
<feature type="coiled-coil region" evidence="1">
    <location>
        <begin position="468"/>
        <end position="495"/>
    </location>
</feature>
<dbReference type="Pfam" id="PF00650">
    <property type="entry name" value="CRAL_TRIO"/>
    <property type="match status" value="1"/>
</dbReference>
<keyword evidence="6" id="KW-1185">Reference proteome</keyword>
<dbReference type="KEGG" id="aplc:110989810"/>
<feature type="transmembrane region" description="Helical" evidence="3">
    <location>
        <begin position="174"/>
        <end position="196"/>
    </location>
</feature>
<dbReference type="InterPro" id="IPR036273">
    <property type="entry name" value="CRAL/TRIO_N_dom_sf"/>
</dbReference>
<dbReference type="InterPro" id="IPR053012">
    <property type="entry name" value="ER-organelle_contact"/>
</dbReference>
<dbReference type="SUPFAM" id="SSF46938">
    <property type="entry name" value="CRAL/TRIO N-terminal domain"/>
    <property type="match status" value="1"/>
</dbReference>
<keyword evidence="1" id="KW-0175">Coiled coil</keyword>
<dbReference type="OMA" id="NDALKCW"/>
<dbReference type="InterPro" id="IPR001251">
    <property type="entry name" value="CRAL-TRIO_dom"/>
</dbReference>
<dbReference type="Proteomes" id="UP000694845">
    <property type="component" value="Unplaced"/>
</dbReference>
<dbReference type="SMART" id="SM00516">
    <property type="entry name" value="SEC14"/>
    <property type="match status" value="1"/>
</dbReference>
<evidence type="ECO:0000256" key="2">
    <source>
        <dbReference type="SAM" id="MobiDB-lite"/>
    </source>
</evidence>
<evidence type="ECO:0000256" key="1">
    <source>
        <dbReference type="SAM" id="Coils"/>
    </source>
</evidence>
<feature type="transmembrane region" description="Helical" evidence="3">
    <location>
        <begin position="502"/>
        <end position="521"/>
    </location>
</feature>
<dbReference type="InterPro" id="IPR013783">
    <property type="entry name" value="Ig-like_fold"/>
</dbReference>
<feature type="region of interest" description="Disordered" evidence="2">
    <location>
        <begin position="526"/>
        <end position="555"/>
    </location>
</feature>
<dbReference type="SUPFAM" id="SSF49354">
    <property type="entry name" value="PapD-like"/>
    <property type="match status" value="1"/>
</dbReference>
<dbReference type="GO" id="GO:0140284">
    <property type="term" value="C:endoplasmic reticulum-endosome membrane contact site"/>
    <property type="evidence" value="ECO:0007669"/>
    <property type="project" value="TreeGrafter"/>
</dbReference>
<dbReference type="PROSITE" id="PS50202">
    <property type="entry name" value="MSP"/>
    <property type="match status" value="1"/>
</dbReference>
<dbReference type="RefSeq" id="XP_022110137.1">
    <property type="nucleotide sequence ID" value="XM_022254445.1"/>
</dbReference>
<evidence type="ECO:0000256" key="3">
    <source>
        <dbReference type="SAM" id="Phobius"/>
    </source>
</evidence>
<dbReference type="GeneID" id="110989810"/>
<feature type="region of interest" description="Disordered" evidence="2">
    <location>
        <begin position="270"/>
        <end position="303"/>
    </location>
</feature>